<comment type="caution">
    <text evidence="1">The sequence shown here is derived from an EMBL/GenBank/DDBJ whole genome shotgun (WGS) entry which is preliminary data.</text>
</comment>
<sequence length="69" mass="7938">MWFPDQSQEYGSWRTFIIEKNAALASTRAADWQDTNLIKTDVMSSQEETWNWGANAPVKSYFQDATKSS</sequence>
<evidence type="ECO:0000313" key="2">
    <source>
        <dbReference type="Proteomes" id="UP000634455"/>
    </source>
</evidence>
<proteinExistence type="predicted"/>
<name>A0ABQ3D4C3_9RHOB</name>
<dbReference type="EMBL" id="BMZF01000007">
    <property type="protein sequence ID" value="GHA57181.1"/>
    <property type="molecule type" value="Genomic_DNA"/>
</dbReference>
<gene>
    <name evidence="1" type="ORF">GCM10008927_23570</name>
</gene>
<keyword evidence="2" id="KW-1185">Reference proteome</keyword>
<dbReference type="Proteomes" id="UP000634455">
    <property type="component" value="Unassembled WGS sequence"/>
</dbReference>
<organism evidence="1 2">
    <name type="scientific">Paramylibacter ulvae</name>
    <dbReference type="NCBI Taxonomy" id="1651968"/>
    <lineage>
        <taxon>Bacteria</taxon>
        <taxon>Pseudomonadati</taxon>
        <taxon>Pseudomonadota</taxon>
        <taxon>Alphaproteobacteria</taxon>
        <taxon>Rhodobacterales</taxon>
        <taxon>Paracoccaceae</taxon>
        <taxon>Paramylibacter</taxon>
    </lineage>
</organism>
<protein>
    <submittedName>
        <fullName evidence="1">Uncharacterized protein</fullName>
    </submittedName>
</protein>
<evidence type="ECO:0000313" key="1">
    <source>
        <dbReference type="EMBL" id="GHA57181.1"/>
    </source>
</evidence>
<reference evidence="2" key="1">
    <citation type="journal article" date="2019" name="Int. J. Syst. Evol. Microbiol.">
        <title>The Global Catalogue of Microorganisms (GCM) 10K type strain sequencing project: providing services to taxonomists for standard genome sequencing and annotation.</title>
        <authorList>
            <consortium name="The Broad Institute Genomics Platform"/>
            <consortium name="The Broad Institute Genome Sequencing Center for Infectious Disease"/>
            <person name="Wu L."/>
            <person name="Ma J."/>
        </authorList>
    </citation>
    <scope>NUCLEOTIDE SEQUENCE [LARGE SCALE GENOMIC DNA]</scope>
    <source>
        <strain evidence="2">KCTC 32465</strain>
    </source>
</reference>
<accession>A0ABQ3D4C3</accession>